<reference evidence="2" key="1">
    <citation type="submission" date="2013-09" db="EMBL/GenBank/DDBJ databases">
        <title>Corchorus olitorius genome sequencing.</title>
        <authorList>
            <person name="Alam M."/>
            <person name="Haque M.S."/>
            <person name="Islam M.S."/>
            <person name="Emdad E.M."/>
            <person name="Islam M.M."/>
            <person name="Ahmed B."/>
            <person name="Halim A."/>
            <person name="Hossen Q.M.M."/>
            <person name="Hossain M.Z."/>
            <person name="Ahmed R."/>
            <person name="Khan M.M."/>
            <person name="Islam R."/>
            <person name="Rashid M.M."/>
            <person name="Khan S.A."/>
            <person name="Rahman M.S."/>
            <person name="Alam M."/>
            <person name="Yahiya A.S."/>
            <person name="Khan M.S."/>
            <person name="Azam M.S."/>
            <person name="Haque T."/>
            <person name="Lashkar M.Z.H."/>
            <person name="Akhand A.I."/>
            <person name="Morshed G."/>
            <person name="Roy S."/>
            <person name="Uddin K.S."/>
            <person name="Rabeya T."/>
            <person name="Hossain A.S."/>
            <person name="Chowdhury A."/>
            <person name="Snigdha A.R."/>
            <person name="Mortoza M.S."/>
            <person name="Matin S.A."/>
            <person name="Hoque S.M.E."/>
            <person name="Islam M.K."/>
            <person name="Roy D.K."/>
            <person name="Haider R."/>
            <person name="Moosa M.M."/>
            <person name="Elias S.M."/>
            <person name="Hasan A.M."/>
            <person name="Jahan S."/>
            <person name="Shafiuddin M."/>
            <person name="Mahmood N."/>
            <person name="Shommy N.S."/>
        </authorList>
    </citation>
    <scope>NUCLEOTIDE SEQUENCE [LARGE SCALE GENOMIC DNA]</scope>
    <source>
        <strain evidence="2">cv. O-4</strain>
    </source>
</reference>
<gene>
    <name evidence="1" type="ORF">COLO4_36770</name>
</gene>
<dbReference type="Proteomes" id="UP000187203">
    <property type="component" value="Unassembled WGS sequence"/>
</dbReference>
<dbReference type="STRING" id="93759.A0A1R3G5J2"/>
<evidence type="ECO:0000313" key="1">
    <source>
        <dbReference type="EMBL" id="OMO53344.1"/>
    </source>
</evidence>
<dbReference type="AlphaFoldDB" id="A0A1R3G5J2"/>
<name>A0A1R3G5J2_9ROSI</name>
<dbReference type="EMBL" id="AWUE01023557">
    <property type="protein sequence ID" value="OMO53344.1"/>
    <property type="molecule type" value="Genomic_DNA"/>
</dbReference>
<sequence length="125" mass="14694">MRNLISKTRNQIEKKKKIWIEDAKQIKEGTWGSERLNKHQPRQVTLFPYRSSSGKEQWSQDFTFRDDSNPSPYDFTAVTRAIAFYLEERLDCFVTGKFQRRDLLTKRGRTATQEAAGLTNNPFET</sequence>
<organism evidence="1 2">
    <name type="scientific">Corchorus olitorius</name>
    <dbReference type="NCBI Taxonomy" id="93759"/>
    <lineage>
        <taxon>Eukaryota</taxon>
        <taxon>Viridiplantae</taxon>
        <taxon>Streptophyta</taxon>
        <taxon>Embryophyta</taxon>
        <taxon>Tracheophyta</taxon>
        <taxon>Spermatophyta</taxon>
        <taxon>Magnoliopsida</taxon>
        <taxon>eudicotyledons</taxon>
        <taxon>Gunneridae</taxon>
        <taxon>Pentapetalae</taxon>
        <taxon>rosids</taxon>
        <taxon>malvids</taxon>
        <taxon>Malvales</taxon>
        <taxon>Malvaceae</taxon>
        <taxon>Grewioideae</taxon>
        <taxon>Apeibeae</taxon>
        <taxon>Corchorus</taxon>
    </lineage>
</organism>
<comment type="caution">
    <text evidence="1">The sequence shown here is derived from an EMBL/GenBank/DDBJ whole genome shotgun (WGS) entry which is preliminary data.</text>
</comment>
<proteinExistence type="predicted"/>
<protein>
    <submittedName>
        <fullName evidence="1">Clathrin assembly protein</fullName>
    </submittedName>
</protein>
<dbReference type="OrthoDB" id="44015at2759"/>
<evidence type="ECO:0000313" key="2">
    <source>
        <dbReference type="Proteomes" id="UP000187203"/>
    </source>
</evidence>
<keyword evidence="2" id="KW-1185">Reference proteome</keyword>
<accession>A0A1R3G5J2</accession>